<evidence type="ECO:0000313" key="9">
    <source>
        <dbReference type="Proteomes" id="UP000001202"/>
    </source>
</evidence>
<dbReference type="InterPro" id="IPR044068">
    <property type="entry name" value="CB"/>
</dbReference>
<dbReference type="PROSITE" id="PS51898">
    <property type="entry name" value="TYR_RECOMBINASE"/>
    <property type="match status" value="1"/>
</dbReference>
<evidence type="ECO:0000256" key="3">
    <source>
        <dbReference type="ARBA" id="ARBA00023125"/>
    </source>
</evidence>
<dbReference type="InterPro" id="IPR010998">
    <property type="entry name" value="Integrase_recombinase_N"/>
</dbReference>
<dbReference type="RefSeq" id="WP_010881839.1">
    <property type="nucleotide sequence ID" value="NC_010741.1"/>
</dbReference>
<evidence type="ECO:0000259" key="7">
    <source>
        <dbReference type="PROSITE" id="PS51900"/>
    </source>
</evidence>
<keyword evidence="2" id="KW-0229">DNA integration</keyword>
<dbReference type="InterPro" id="IPR013762">
    <property type="entry name" value="Integrase-like_cat_sf"/>
</dbReference>
<evidence type="ECO:0000313" key="8">
    <source>
        <dbReference type="EMBL" id="ACD70817.1"/>
    </source>
</evidence>
<dbReference type="PANTHER" id="PTHR30349:SF81">
    <property type="entry name" value="TYROSINE RECOMBINASE XERC"/>
    <property type="match status" value="1"/>
</dbReference>
<evidence type="ECO:0000256" key="2">
    <source>
        <dbReference type="ARBA" id="ARBA00022908"/>
    </source>
</evidence>
<evidence type="ECO:0000256" key="5">
    <source>
        <dbReference type="PROSITE-ProRule" id="PRU01248"/>
    </source>
</evidence>
<feature type="domain" description="Core-binding (CB)" evidence="7">
    <location>
        <begin position="2"/>
        <end position="86"/>
    </location>
</feature>
<dbReference type="Gene3D" id="1.10.443.10">
    <property type="entry name" value="Intergrase catalytic core"/>
    <property type="match status" value="1"/>
</dbReference>
<dbReference type="InterPro" id="IPR011010">
    <property type="entry name" value="DNA_brk_join_enz"/>
</dbReference>
<dbReference type="InterPro" id="IPR050090">
    <property type="entry name" value="Tyrosine_recombinase_XerCD"/>
</dbReference>
<dbReference type="GO" id="GO:0006310">
    <property type="term" value="P:DNA recombination"/>
    <property type="evidence" value="ECO:0007669"/>
    <property type="project" value="UniProtKB-KW"/>
</dbReference>
<organism evidence="8 9">
    <name type="scientific">Treponema pallidum subsp. pallidum (strain SS14)</name>
    <dbReference type="NCBI Taxonomy" id="455434"/>
    <lineage>
        <taxon>Bacteria</taxon>
        <taxon>Pseudomonadati</taxon>
        <taxon>Spirochaetota</taxon>
        <taxon>Spirochaetia</taxon>
        <taxon>Spirochaetales</taxon>
        <taxon>Treponemataceae</taxon>
        <taxon>Treponema</taxon>
    </lineage>
</organism>
<dbReference type="EMBL" id="CP000805">
    <property type="protein sequence ID" value="ACD70817.1"/>
    <property type="molecule type" value="Genomic_DNA"/>
</dbReference>
<name>A0A0H3BJ34_TREPS</name>
<evidence type="ECO:0000256" key="4">
    <source>
        <dbReference type="ARBA" id="ARBA00023172"/>
    </source>
</evidence>
<dbReference type="PATRIC" id="fig|455434.6.peg.393"/>
<dbReference type="PANTHER" id="PTHR30349">
    <property type="entry name" value="PHAGE INTEGRASE-RELATED"/>
    <property type="match status" value="1"/>
</dbReference>
<evidence type="ECO:0000256" key="1">
    <source>
        <dbReference type="ARBA" id="ARBA00022829"/>
    </source>
</evidence>
<evidence type="ECO:0000259" key="6">
    <source>
        <dbReference type="PROSITE" id="PS51898"/>
    </source>
</evidence>
<dbReference type="KEGG" id="tpp:TPASS_0391"/>
<dbReference type="GO" id="GO:0015074">
    <property type="term" value="P:DNA integration"/>
    <property type="evidence" value="ECO:0007669"/>
    <property type="project" value="UniProtKB-KW"/>
</dbReference>
<dbReference type="GO" id="GO:0003677">
    <property type="term" value="F:DNA binding"/>
    <property type="evidence" value="ECO:0007669"/>
    <property type="project" value="UniProtKB-UniRule"/>
</dbReference>
<dbReference type="PROSITE" id="PS51900">
    <property type="entry name" value="CB"/>
    <property type="match status" value="1"/>
</dbReference>
<sequence length="306" mass="34343">MKDVDIRVQSFYAYLISAEAHALLTARTYVTTLMLFQKNLDPPCNIESANAHDCVRFIEKRSAAGVSGKTIAKDMAALHAFYQFLILEQVRPDNPMQDVDAPRRAYSLPRVLSPEQVNTFLQSIPLCTPGGVRDRALFELIYAAGLRVSEAVSLSLSDIFFAERLLKVTGKGNKERMAPFGEQACYFLMQYIREARVRFTSAKHPENSEKKGAVFLNRQGGRLSRKGIWKRLQDIEIRSGVETHVHTFRHSYATHLLAGGVDLHSVQCLLGHADIATTQVYTHVENGQLEACHRACFSSEGLRDEN</sequence>
<dbReference type="AlphaFoldDB" id="A0A0H3BJ34"/>
<feature type="domain" description="Tyr recombinase" evidence="6">
    <location>
        <begin position="107"/>
        <end position="294"/>
    </location>
</feature>
<dbReference type="GO" id="GO:0007059">
    <property type="term" value="P:chromosome segregation"/>
    <property type="evidence" value="ECO:0007669"/>
    <property type="project" value="UniProtKB-KW"/>
</dbReference>
<gene>
    <name evidence="8" type="primary">codV</name>
    <name evidence="8" type="ordered locus">TPASS_0391</name>
</gene>
<dbReference type="CDD" id="cd00798">
    <property type="entry name" value="INT_XerDC_C"/>
    <property type="match status" value="1"/>
</dbReference>
<keyword evidence="4" id="KW-0233">DNA recombination</keyword>
<dbReference type="SUPFAM" id="SSF56349">
    <property type="entry name" value="DNA breaking-rejoining enzymes"/>
    <property type="match status" value="1"/>
</dbReference>
<dbReference type="InterPro" id="IPR004107">
    <property type="entry name" value="Integrase_SAM-like_N"/>
</dbReference>
<reference evidence="8 9" key="1">
    <citation type="journal article" date="2008" name="BMC Microbiol.">
        <title>Complete genome sequence of Treponema pallidum ssp. pallidum strain SS14 determined with oligonucleotide arrays.</title>
        <authorList>
            <person name="Matejkova P."/>
            <person name="Strouhal M."/>
            <person name="Smajs D."/>
            <person name="Norris S.J."/>
            <person name="Palzkill T."/>
            <person name="Petrosino J.F."/>
            <person name="Sodergren E."/>
            <person name="Norton J.E."/>
            <person name="Singh J."/>
            <person name="Richmond T.A."/>
            <person name="Molla M.N."/>
            <person name="Albert T.J."/>
            <person name="Weinstock G.M."/>
        </authorList>
    </citation>
    <scope>NUCLEOTIDE SEQUENCE [LARGE SCALE GENOMIC DNA]</scope>
    <source>
        <strain evidence="8 9">SS14</strain>
    </source>
</reference>
<proteinExistence type="predicted"/>
<protein>
    <submittedName>
        <fullName evidence="8">Integrase/recombinase</fullName>
    </submittedName>
</protein>
<dbReference type="Pfam" id="PF02899">
    <property type="entry name" value="Phage_int_SAM_1"/>
    <property type="match status" value="1"/>
</dbReference>
<dbReference type="GeneID" id="93876165"/>
<dbReference type="Proteomes" id="UP000001202">
    <property type="component" value="Chromosome"/>
</dbReference>
<keyword evidence="3 5" id="KW-0238">DNA-binding</keyword>
<keyword evidence="1" id="KW-0159">Chromosome partition</keyword>
<dbReference type="Gene3D" id="1.10.150.130">
    <property type="match status" value="1"/>
</dbReference>
<dbReference type="Pfam" id="PF00589">
    <property type="entry name" value="Phage_integrase"/>
    <property type="match status" value="1"/>
</dbReference>
<accession>A0A0H3BJ34</accession>
<dbReference type="InterPro" id="IPR002104">
    <property type="entry name" value="Integrase_catalytic"/>
</dbReference>